<organism evidence="1 2">
    <name type="scientific">Carpinus fangiana</name>
    <dbReference type="NCBI Taxonomy" id="176857"/>
    <lineage>
        <taxon>Eukaryota</taxon>
        <taxon>Viridiplantae</taxon>
        <taxon>Streptophyta</taxon>
        <taxon>Embryophyta</taxon>
        <taxon>Tracheophyta</taxon>
        <taxon>Spermatophyta</taxon>
        <taxon>Magnoliopsida</taxon>
        <taxon>eudicotyledons</taxon>
        <taxon>Gunneridae</taxon>
        <taxon>Pentapetalae</taxon>
        <taxon>rosids</taxon>
        <taxon>fabids</taxon>
        <taxon>Fagales</taxon>
        <taxon>Betulaceae</taxon>
        <taxon>Carpinus</taxon>
    </lineage>
</organism>
<dbReference type="AlphaFoldDB" id="A0A5N6L0W4"/>
<sequence>MEEPKAEIGEVGANLSLLDGALLQDLLDDVVVFVRAELGFEGGVRGGVEDALRAVLAGVCDGFGALDEDDEVVVGALVVALDLLVVSAGHGDGCFLIGKKEVKVGGVEK</sequence>
<name>A0A5N6L0W4_9ROSI</name>
<gene>
    <name evidence="1" type="ORF">FH972_025200</name>
</gene>
<dbReference type="Proteomes" id="UP000327013">
    <property type="component" value="Unassembled WGS sequence"/>
</dbReference>
<evidence type="ECO:0000313" key="1">
    <source>
        <dbReference type="EMBL" id="KAB8446218.1"/>
    </source>
</evidence>
<evidence type="ECO:0000313" key="2">
    <source>
        <dbReference type="Proteomes" id="UP000327013"/>
    </source>
</evidence>
<protein>
    <submittedName>
        <fullName evidence="1">Uncharacterized protein</fullName>
    </submittedName>
</protein>
<dbReference type="EMBL" id="VIBQ01000038">
    <property type="protein sequence ID" value="KAB8446218.1"/>
    <property type="molecule type" value="Genomic_DNA"/>
</dbReference>
<proteinExistence type="predicted"/>
<reference evidence="1 2" key="1">
    <citation type="submission" date="2019-06" db="EMBL/GenBank/DDBJ databases">
        <title>A chromosomal-level reference genome of Carpinus fangiana (Coryloideae, Betulaceae).</title>
        <authorList>
            <person name="Yang X."/>
            <person name="Wang Z."/>
            <person name="Zhang L."/>
            <person name="Hao G."/>
            <person name="Liu J."/>
            <person name="Yang Y."/>
        </authorList>
    </citation>
    <scope>NUCLEOTIDE SEQUENCE [LARGE SCALE GENOMIC DNA]</scope>
    <source>
        <strain evidence="1">Cfa_2016G</strain>
        <tissue evidence="1">Leaf</tissue>
    </source>
</reference>
<accession>A0A5N6L0W4</accession>
<comment type="caution">
    <text evidence="1">The sequence shown here is derived from an EMBL/GenBank/DDBJ whole genome shotgun (WGS) entry which is preliminary data.</text>
</comment>
<keyword evidence="2" id="KW-1185">Reference proteome</keyword>